<sequence length="228" mass="24521">MKKCKDATNNWGGHPNSLGNLAKALAAIRDELRLHRADGGFVHILGDIRETGGCSGKATRDICAAYKYEAWKRSVPWVQTLGRVVSQLYAEYEKAMGPRITVTVPQLSPQTSGTHGNPGTSLQSQESFPHQPREVLVDEQGHTIVLEDDDFPEDLPNSTEAGWEAEENETSNPVQGPIPDPTSDLDPTSPEAAEGIVAHLTGAAHEGGASITPACAWRLFTATVALLF</sequence>
<reference evidence="2 3" key="2">
    <citation type="journal article" date="2012" name="Proc. Natl. Acad. Sci. U.S.A.">
        <title>Antigenic diversity is generated by distinct evolutionary mechanisms in African trypanosome species.</title>
        <authorList>
            <person name="Jackson A.P."/>
            <person name="Berry A."/>
            <person name="Aslett M."/>
            <person name="Allison H.C."/>
            <person name="Burton P."/>
            <person name="Vavrova-Anderson J."/>
            <person name="Brown R."/>
            <person name="Browne H."/>
            <person name="Corton N."/>
            <person name="Hauser H."/>
            <person name="Gamble J."/>
            <person name="Gilderthorp R."/>
            <person name="Marcello L."/>
            <person name="McQuillan J."/>
            <person name="Otto T.D."/>
            <person name="Quail M.A."/>
            <person name="Sanders M.J."/>
            <person name="van Tonder A."/>
            <person name="Ginger M.L."/>
            <person name="Field M.C."/>
            <person name="Barry J.D."/>
            <person name="Hertz-Fowler C."/>
            <person name="Berriman M."/>
        </authorList>
    </citation>
    <scope>NUCLEOTIDE SEQUENCE [LARGE SCALE GENOMIC DNA]</scope>
    <source>
        <strain evidence="2 3">IL3000</strain>
    </source>
</reference>
<reference evidence="3" key="1">
    <citation type="submission" date="2011-07" db="EMBL/GenBank/DDBJ databases">
        <title>Divergent evolution of antigenic variation in African trypanosomes.</title>
        <authorList>
            <person name="Jackson A.P."/>
            <person name="Berry A."/>
            <person name="Allison H.C."/>
            <person name="Burton P."/>
            <person name="Anderson J."/>
            <person name="Aslett M."/>
            <person name="Brown R."/>
            <person name="Corton N."/>
            <person name="Harris D."/>
            <person name="Hauser H."/>
            <person name="Gamble J."/>
            <person name="Gilderthorp R."/>
            <person name="McQuillan J."/>
            <person name="Quail M.A."/>
            <person name="Sanders M."/>
            <person name="Van Tonder A."/>
            <person name="Ginger M.L."/>
            <person name="Donelson J.E."/>
            <person name="Field M.C."/>
            <person name="Barry J.D."/>
            <person name="Berriman M."/>
            <person name="Hertz-Fowler C."/>
        </authorList>
    </citation>
    <scope>NUCLEOTIDE SEQUENCE [LARGE SCALE GENOMIC DNA]</scope>
    <source>
        <strain evidence="3">IL3000</strain>
    </source>
</reference>
<evidence type="ECO:0000313" key="3">
    <source>
        <dbReference type="Proteomes" id="UP000000702"/>
    </source>
</evidence>
<feature type="region of interest" description="Disordered" evidence="1">
    <location>
        <begin position="146"/>
        <end position="190"/>
    </location>
</feature>
<feature type="region of interest" description="Disordered" evidence="1">
    <location>
        <begin position="105"/>
        <end position="131"/>
    </location>
</feature>
<dbReference type="EMBL" id="CAEQ01001073">
    <property type="protein sequence ID" value="CCD13245.1"/>
    <property type="molecule type" value="Genomic_DNA"/>
</dbReference>
<feature type="compositionally biased region" description="Low complexity" evidence="1">
    <location>
        <begin position="181"/>
        <end position="190"/>
    </location>
</feature>
<accession>F9W7S3</accession>
<name>F9W7S3_TRYCI</name>
<dbReference type="VEuPathDB" id="TriTrypDB:TcIL3000_0_40140"/>
<evidence type="ECO:0000256" key="1">
    <source>
        <dbReference type="SAM" id="MobiDB-lite"/>
    </source>
</evidence>
<dbReference type="Proteomes" id="UP000000702">
    <property type="component" value="Unassembled WGS sequence"/>
</dbReference>
<gene>
    <name evidence="2" type="ORF">TCIL3000_0_40140</name>
</gene>
<evidence type="ECO:0000313" key="2">
    <source>
        <dbReference type="EMBL" id="CCD13245.1"/>
    </source>
</evidence>
<proteinExistence type="predicted"/>
<comment type="caution">
    <text evidence="2">The sequence shown here is derived from an EMBL/GenBank/DDBJ whole genome shotgun (WGS) entry which is preliminary data.</text>
</comment>
<keyword evidence="3" id="KW-1185">Reference proteome</keyword>
<organism evidence="2 3">
    <name type="scientific">Trypanosoma congolense (strain IL3000)</name>
    <dbReference type="NCBI Taxonomy" id="1068625"/>
    <lineage>
        <taxon>Eukaryota</taxon>
        <taxon>Discoba</taxon>
        <taxon>Euglenozoa</taxon>
        <taxon>Kinetoplastea</taxon>
        <taxon>Metakinetoplastina</taxon>
        <taxon>Trypanosomatida</taxon>
        <taxon>Trypanosomatidae</taxon>
        <taxon>Trypanosoma</taxon>
        <taxon>Nannomonas</taxon>
    </lineage>
</organism>
<protein>
    <submittedName>
        <fullName evidence="2">WGS project CAEQ00000000 data, annotated contig 1648</fullName>
    </submittedName>
</protein>
<feature type="compositionally biased region" description="Polar residues" evidence="1">
    <location>
        <begin position="105"/>
        <end position="128"/>
    </location>
</feature>
<dbReference type="AlphaFoldDB" id="F9W7S3"/>